<dbReference type="Proteomes" id="UP001410795">
    <property type="component" value="Unassembled WGS sequence"/>
</dbReference>
<feature type="DNA-binding region" description="H-T-H motif" evidence="4">
    <location>
        <begin position="2"/>
        <end position="21"/>
    </location>
</feature>
<proteinExistence type="predicted"/>
<evidence type="ECO:0000256" key="3">
    <source>
        <dbReference type="ARBA" id="ARBA00023163"/>
    </source>
</evidence>
<organism evidence="6 7">
    <name type="scientific">Microbacterium marinilacus</name>
    <dbReference type="NCBI Taxonomy" id="415209"/>
    <lineage>
        <taxon>Bacteria</taxon>
        <taxon>Bacillati</taxon>
        <taxon>Actinomycetota</taxon>
        <taxon>Actinomycetes</taxon>
        <taxon>Micrococcales</taxon>
        <taxon>Microbacteriaceae</taxon>
        <taxon>Microbacterium</taxon>
    </lineage>
</organism>
<keyword evidence="3" id="KW-0804">Transcription</keyword>
<dbReference type="Pfam" id="PF00440">
    <property type="entry name" value="TetR_N"/>
    <property type="match status" value="1"/>
</dbReference>
<keyword evidence="7" id="KW-1185">Reference proteome</keyword>
<evidence type="ECO:0000256" key="1">
    <source>
        <dbReference type="ARBA" id="ARBA00023015"/>
    </source>
</evidence>
<evidence type="ECO:0000256" key="2">
    <source>
        <dbReference type="ARBA" id="ARBA00023125"/>
    </source>
</evidence>
<evidence type="ECO:0000313" key="7">
    <source>
        <dbReference type="Proteomes" id="UP001410795"/>
    </source>
</evidence>
<reference evidence="7" key="1">
    <citation type="journal article" date="2019" name="Int. J. Syst. Evol. Microbiol.">
        <title>The Global Catalogue of Microorganisms (GCM) 10K type strain sequencing project: providing services to taxonomists for standard genome sequencing and annotation.</title>
        <authorList>
            <consortium name="The Broad Institute Genomics Platform"/>
            <consortium name="The Broad Institute Genome Sequencing Center for Infectious Disease"/>
            <person name="Wu L."/>
            <person name="Ma J."/>
        </authorList>
    </citation>
    <scope>NUCLEOTIDE SEQUENCE [LARGE SCALE GENOMIC DNA]</scope>
    <source>
        <strain evidence="7">JCM 16546</strain>
    </source>
</reference>
<evidence type="ECO:0000256" key="4">
    <source>
        <dbReference type="PROSITE-ProRule" id="PRU00335"/>
    </source>
</evidence>
<gene>
    <name evidence="6" type="ORF">GCM10022202_23980</name>
</gene>
<dbReference type="PANTHER" id="PTHR30055">
    <property type="entry name" value="HTH-TYPE TRANSCRIPTIONAL REGULATOR RUTR"/>
    <property type="match status" value="1"/>
</dbReference>
<sequence>MPLSAIARRAGVGQGSLYRHFPERVDLAVAVFDENIGELERAVAAPERTLSDLIDAIVAQAMTSTALIRLLGDHRDDPRVRTIGTRFDALAARLLEREKAAGHVGDHIDVVDVALATGMLATEIARTAPAERDEVAARIRALFRIAFAPR</sequence>
<evidence type="ECO:0000259" key="5">
    <source>
        <dbReference type="PROSITE" id="PS50977"/>
    </source>
</evidence>
<dbReference type="SUPFAM" id="SSF46689">
    <property type="entry name" value="Homeodomain-like"/>
    <property type="match status" value="1"/>
</dbReference>
<dbReference type="SUPFAM" id="SSF48498">
    <property type="entry name" value="Tetracyclin repressor-like, C-terminal domain"/>
    <property type="match status" value="1"/>
</dbReference>
<dbReference type="EMBL" id="BAAAYV010000012">
    <property type="protein sequence ID" value="GAA3661785.1"/>
    <property type="molecule type" value="Genomic_DNA"/>
</dbReference>
<keyword evidence="1" id="KW-0805">Transcription regulation</keyword>
<protein>
    <recommendedName>
        <fullName evidence="5">HTH tetR-type domain-containing protein</fullName>
    </recommendedName>
</protein>
<evidence type="ECO:0000313" key="6">
    <source>
        <dbReference type="EMBL" id="GAA3661785.1"/>
    </source>
</evidence>
<dbReference type="InterPro" id="IPR036271">
    <property type="entry name" value="Tet_transcr_reg_TetR-rel_C_sf"/>
</dbReference>
<accession>A0ABP7BKB8</accession>
<dbReference type="Gene3D" id="1.10.357.10">
    <property type="entry name" value="Tetracycline Repressor, domain 2"/>
    <property type="match status" value="1"/>
</dbReference>
<comment type="caution">
    <text evidence="6">The sequence shown here is derived from an EMBL/GenBank/DDBJ whole genome shotgun (WGS) entry which is preliminary data.</text>
</comment>
<dbReference type="InterPro" id="IPR001647">
    <property type="entry name" value="HTH_TetR"/>
</dbReference>
<dbReference type="PROSITE" id="PS50977">
    <property type="entry name" value="HTH_TETR_2"/>
    <property type="match status" value="1"/>
</dbReference>
<keyword evidence="2 4" id="KW-0238">DNA-binding</keyword>
<dbReference type="PANTHER" id="PTHR30055:SF234">
    <property type="entry name" value="HTH-TYPE TRANSCRIPTIONAL REGULATOR BETI"/>
    <property type="match status" value="1"/>
</dbReference>
<dbReference type="InterPro" id="IPR009057">
    <property type="entry name" value="Homeodomain-like_sf"/>
</dbReference>
<dbReference type="InterPro" id="IPR050109">
    <property type="entry name" value="HTH-type_TetR-like_transc_reg"/>
</dbReference>
<name>A0ABP7BKB8_9MICO</name>
<feature type="domain" description="HTH tetR-type" evidence="5">
    <location>
        <begin position="1"/>
        <end position="39"/>
    </location>
</feature>